<dbReference type="Gene3D" id="2.40.440.10">
    <property type="entry name" value="L,D-transpeptidase catalytic domain-like"/>
    <property type="match status" value="1"/>
</dbReference>
<accession>A0A0U1D6N4</accession>
<dbReference type="GO" id="GO:0071972">
    <property type="term" value="F:peptidoglycan L,D-transpeptidase activity"/>
    <property type="evidence" value="ECO:0007669"/>
    <property type="project" value="TreeGrafter"/>
</dbReference>
<dbReference type="Pfam" id="PF03734">
    <property type="entry name" value="YkuD"/>
    <property type="match status" value="1"/>
</dbReference>
<evidence type="ECO:0000256" key="2">
    <source>
        <dbReference type="ARBA" id="ARBA00022679"/>
    </source>
</evidence>
<evidence type="ECO:0000259" key="9">
    <source>
        <dbReference type="PROSITE" id="PS52029"/>
    </source>
</evidence>
<keyword evidence="3 7" id="KW-0133">Cell shape</keyword>
<keyword evidence="2" id="KW-0808">Transferase</keyword>
<dbReference type="EMBL" id="CTEF01000001">
    <property type="protein sequence ID" value="CQD09219.1"/>
    <property type="molecule type" value="Genomic_DNA"/>
</dbReference>
<feature type="active site" description="Nucleophile" evidence="7">
    <location>
        <position position="344"/>
    </location>
</feature>
<evidence type="ECO:0000256" key="3">
    <source>
        <dbReference type="ARBA" id="ARBA00022960"/>
    </source>
</evidence>
<feature type="active site" description="Proton donor/acceptor" evidence="7">
    <location>
        <position position="326"/>
    </location>
</feature>
<organism evidence="10 11">
    <name type="scientific">Mycolicibacterium conceptionense</name>
    <dbReference type="NCBI Taxonomy" id="451644"/>
    <lineage>
        <taxon>Bacteria</taxon>
        <taxon>Bacillati</taxon>
        <taxon>Actinomycetota</taxon>
        <taxon>Actinomycetes</taxon>
        <taxon>Mycobacteriales</taxon>
        <taxon>Mycobacteriaceae</taxon>
        <taxon>Mycolicibacterium</taxon>
    </lineage>
</organism>
<dbReference type="Pfam" id="PF17964">
    <property type="entry name" value="Big_10"/>
    <property type="match status" value="1"/>
</dbReference>
<evidence type="ECO:0000313" key="11">
    <source>
        <dbReference type="Proteomes" id="UP000182227"/>
    </source>
</evidence>
<dbReference type="GO" id="GO:0016746">
    <property type="term" value="F:acyltransferase activity"/>
    <property type="evidence" value="ECO:0007669"/>
    <property type="project" value="UniProtKB-KW"/>
</dbReference>
<evidence type="ECO:0000256" key="1">
    <source>
        <dbReference type="ARBA" id="ARBA00004752"/>
    </source>
</evidence>
<protein>
    <submittedName>
        <fullName evidence="10">ErfK/YbiS/YcfS/YnhG family protein</fullName>
    </submittedName>
</protein>
<dbReference type="GO" id="GO:0008360">
    <property type="term" value="P:regulation of cell shape"/>
    <property type="evidence" value="ECO:0007669"/>
    <property type="project" value="UniProtKB-UniRule"/>
</dbReference>
<dbReference type="PROSITE" id="PS52029">
    <property type="entry name" value="LD_TPASE"/>
    <property type="match status" value="1"/>
</dbReference>
<evidence type="ECO:0000256" key="8">
    <source>
        <dbReference type="SAM" id="MobiDB-lite"/>
    </source>
</evidence>
<dbReference type="AlphaFoldDB" id="A0A0U1D6N4"/>
<keyword evidence="6 7" id="KW-0961">Cell wall biogenesis/degradation</keyword>
<proteinExistence type="predicted"/>
<evidence type="ECO:0000313" key="10">
    <source>
        <dbReference type="EMBL" id="CQD09219.1"/>
    </source>
</evidence>
<dbReference type="InterPro" id="IPR038063">
    <property type="entry name" value="Transpep_catalytic_dom"/>
</dbReference>
<feature type="compositionally biased region" description="Polar residues" evidence="8">
    <location>
        <begin position="397"/>
        <end position="407"/>
    </location>
</feature>
<comment type="pathway">
    <text evidence="1 7">Cell wall biogenesis; peptidoglycan biosynthesis.</text>
</comment>
<dbReference type="InterPro" id="IPR050979">
    <property type="entry name" value="LD-transpeptidase"/>
</dbReference>
<dbReference type="SUPFAM" id="SSF141523">
    <property type="entry name" value="L,D-transpeptidase catalytic domain-like"/>
    <property type="match status" value="1"/>
</dbReference>
<feature type="domain" description="L,D-TPase catalytic" evidence="9">
    <location>
        <begin position="246"/>
        <end position="368"/>
    </location>
</feature>
<dbReference type="InterPro" id="IPR041280">
    <property type="entry name" value="Big_10"/>
</dbReference>
<name>A0A0U1D6N4_9MYCO</name>
<dbReference type="UniPathway" id="UPA00219"/>
<dbReference type="InterPro" id="IPR006311">
    <property type="entry name" value="TAT_signal"/>
</dbReference>
<sequence>MEADAPLFSRRRALTVLTVGVGAGLLAACSGESPISAPQAEEPVAPTVTYEPAADSEDVLPTAPVGVKVENGSFQRVSLTNANGKVVAGKFNSDRTAFTITEPLGYESTYTWAGSVVGKDGKAQSVQGKFSTVAPQKQVNGQFQLADGQVVGVAAPIILQFDAAIDDKYRATVEKALQVTTTPPVEGSWAWLPDEAGGSRVHWRSREYFPAGTKVSVKAPLYGVSFGDGAYGAADSTLDFEIGRRQVVKAEASSHRIQVLDGSGAVIMDFPCSYGEGDLDRNVTRSGIHVVTEKYEDFWMTNPAAGYSNVHERFAVRISNNGEFIHCNPNSINSQGNTNVTNGCINLNLENSQQYFNSAMYGDPVEVTGTRIELSYADGDIWDWAVDWNEWKSMSALSSQDSPSNLPASAPATRRMRPRCRAPRRPPRRRVPSRAVRTLCTESDAGVVWHRARRPLRHFRVLKSG</sequence>
<evidence type="ECO:0000256" key="4">
    <source>
        <dbReference type="ARBA" id="ARBA00022984"/>
    </source>
</evidence>
<dbReference type="CDD" id="cd16913">
    <property type="entry name" value="YkuD_like"/>
    <property type="match status" value="1"/>
</dbReference>
<feature type="compositionally biased region" description="Basic residues" evidence="8">
    <location>
        <begin position="414"/>
        <end position="432"/>
    </location>
</feature>
<dbReference type="PROSITE" id="PS51318">
    <property type="entry name" value="TAT"/>
    <property type="match status" value="1"/>
</dbReference>
<evidence type="ECO:0000256" key="7">
    <source>
        <dbReference type="PROSITE-ProRule" id="PRU01373"/>
    </source>
</evidence>
<dbReference type="GO" id="GO:0018104">
    <property type="term" value="P:peptidoglycan-protein cross-linking"/>
    <property type="evidence" value="ECO:0007669"/>
    <property type="project" value="TreeGrafter"/>
</dbReference>
<evidence type="ECO:0000256" key="6">
    <source>
        <dbReference type="ARBA" id="ARBA00023316"/>
    </source>
</evidence>
<evidence type="ECO:0000256" key="5">
    <source>
        <dbReference type="ARBA" id="ARBA00023315"/>
    </source>
</evidence>
<feature type="region of interest" description="Disordered" evidence="8">
    <location>
        <begin position="397"/>
        <end position="434"/>
    </location>
</feature>
<dbReference type="CDD" id="cd13432">
    <property type="entry name" value="LDT_IgD_like_2"/>
    <property type="match status" value="1"/>
</dbReference>
<dbReference type="PANTHER" id="PTHR30582">
    <property type="entry name" value="L,D-TRANSPEPTIDASE"/>
    <property type="match status" value="1"/>
</dbReference>
<dbReference type="GO" id="GO:0005576">
    <property type="term" value="C:extracellular region"/>
    <property type="evidence" value="ECO:0007669"/>
    <property type="project" value="TreeGrafter"/>
</dbReference>
<dbReference type="Proteomes" id="UP000182227">
    <property type="component" value="Unassembled WGS sequence"/>
</dbReference>
<dbReference type="PANTHER" id="PTHR30582:SF2">
    <property type="entry name" value="L,D-TRANSPEPTIDASE YCIB-RELATED"/>
    <property type="match status" value="1"/>
</dbReference>
<dbReference type="InterPro" id="IPR005490">
    <property type="entry name" value="LD_TPept_cat_dom"/>
</dbReference>
<dbReference type="GO" id="GO:0071555">
    <property type="term" value="P:cell wall organization"/>
    <property type="evidence" value="ECO:0007669"/>
    <property type="project" value="UniProtKB-UniRule"/>
</dbReference>
<keyword evidence="4 7" id="KW-0573">Peptidoglycan synthesis</keyword>
<reference evidence="10 11" key="1">
    <citation type="submission" date="2015-03" db="EMBL/GenBank/DDBJ databases">
        <authorList>
            <person name="Murphy D."/>
        </authorList>
    </citation>
    <scope>NUCLEOTIDE SEQUENCE [LARGE SCALE GENOMIC DNA]</scope>
    <source>
        <strain evidence="10 11">D16</strain>
    </source>
</reference>
<dbReference type="Gene3D" id="2.60.40.3780">
    <property type="match status" value="1"/>
</dbReference>
<gene>
    <name evidence="10" type="ORF">BN970_01793</name>
</gene>
<dbReference type="Gene3D" id="2.60.40.3710">
    <property type="match status" value="1"/>
</dbReference>
<keyword evidence="5" id="KW-0012">Acyltransferase</keyword>